<organism evidence="1 2">
    <name type="scientific">Helianthus annuus</name>
    <name type="common">Common sunflower</name>
    <dbReference type="NCBI Taxonomy" id="4232"/>
    <lineage>
        <taxon>Eukaryota</taxon>
        <taxon>Viridiplantae</taxon>
        <taxon>Streptophyta</taxon>
        <taxon>Embryophyta</taxon>
        <taxon>Tracheophyta</taxon>
        <taxon>Spermatophyta</taxon>
        <taxon>Magnoliopsida</taxon>
        <taxon>eudicotyledons</taxon>
        <taxon>Gunneridae</taxon>
        <taxon>Pentapetalae</taxon>
        <taxon>asterids</taxon>
        <taxon>campanulids</taxon>
        <taxon>Asterales</taxon>
        <taxon>Asteraceae</taxon>
        <taxon>Asteroideae</taxon>
        <taxon>Heliantheae alliance</taxon>
        <taxon>Heliantheae</taxon>
        <taxon>Helianthus</taxon>
    </lineage>
</organism>
<accession>A0A251T1M3</accession>
<evidence type="ECO:0000313" key="1">
    <source>
        <dbReference type="EMBL" id="OTG05025.1"/>
    </source>
</evidence>
<gene>
    <name evidence="1" type="ORF">HannXRQ_Chr12g0368971</name>
</gene>
<protein>
    <submittedName>
        <fullName evidence="1">Uncharacterized protein</fullName>
    </submittedName>
</protein>
<proteinExistence type="predicted"/>
<name>A0A251T1M3_HELAN</name>
<dbReference type="AlphaFoldDB" id="A0A251T1M3"/>
<dbReference type="EMBL" id="CM007901">
    <property type="protein sequence ID" value="OTG05025.1"/>
    <property type="molecule type" value="Genomic_DNA"/>
</dbReference>
<sequence length="76" mass="8403">MDFQLASTVTYGGTVSYGGPWWGCRKAFSSTVTYGGTVSYGGPCIPAFLFCRLFARKLSYLSNRLSHLHLRSKPCK</sequence>
<dbReference type="Proteomes" id="UP000215914">
    <property type="component" value="Chromosome 12"/>
</dbReference>
<evidence type="ECO:0000313" key="2">
    <source>
        <dbReference type="Proteomes" id="UP000215914"/>
    </source>
</evidence>
<reference evidence="2" key="1">
    <citation type="journal article" date="2017" name="Nature">
        <title>The sunflower genome provides insights into oil metabolism, flowering and Asterid evolution.</title>
        <authorList>
            <person name="Badouin H."/>
            <person name="Gouzy J."/>
            <person name="Grassa C.J."/>
            <person name="Murat F."/>
            <person name="Staton S.E."/>
            <person name="Cottret L."/>
            <person name="Lelandais-Briere C."/>
            <person name="Owens G.L."/>
            <person name="Carrere S."/>
            <person name="Mayjonade B."/>
            <person name="Legrand L."/>
            <person name="Gill N."/>
            <person name="Kane N.C."/>
            <person name="Bowers J.E."/>
            <person name="Hubner S."/>
            <person name="Bellec A."/>
            <person name="Berard A."/>
            <person name="Berges H."/>
            <person name="Blanchet N."/>
            <person name="Boniface M.C."/>
            <person name="Brunel D."/>
            <person name="Catrice O."/>
            <person name="Chaidir N."/>
            <person name="Claudel C."/>
            <person name="Donnadieu C."/>
            <person name="Faraut T."/>
            <person name="Fievet G."/>
            <person name="Helmstetter N."/>
            <person name="King M."/>
            <person name="Knapp S.J."/>
            <person name="Lai Z."/>
            <person name="Le Paslier M.C."/>
            <person name="Lippi Y."/>
            <person name="Lorenzon L."/>
            <person name="Mandel J.R."/>
            <person name="Marage G."/>
            <person name="Marchand G."/>
            <person name="Marquand E."/>
            <person name="Bret-Mestries E."/>
            <person name="Morien E."/>
            <person name="Nambeesan S."/>
            <person name="Nguyen T."/>
            <person name="Pegot-Espagnet P."/>
            <person name="Pouilly N."/>
            <person name="Raftis F."/>
            <person name="Sallet E."/>
            <person name="Schiex T."/>
            <person name="Thomas J."/>
            <person name="Vandecasteele C."/>
            <person name="Vares D."/>
            <person name="Vear F."/>
            <person name="Vautrin S."/>
            <person name="Crespi M."/>
            <person name="Mangin B."/>
            <person name="Burke J.M."/>
            <person name="Salse J."/>
            <person name="Munos S."/>
            <person name="Vincourt P."/>
            <person name="Rieseberg L.H."/>
            <person name="Langlade N.B."/>
        </authorList>
    </citation>
    <scope>NUCLEOTIDE SEQUENCE [LARGE SCALE GENOMIC DNA]</scope>
    <source>
        <strain evidence="2">cv. SF193</strain>
    </source>
</reference>
<dbReference type="InParanoid" id="A0A251T1M3"/>
<keyword evidence="2" id="KW-1185">Reference proteome</keyword>